<reference evidence="1 2" key="1">
    <citation type="submission" date="2019-09" db="EMBL/GenBank/DDBJ databases">
        <title>Screening of Novel Bioactive Compounds from Soil-Associated.</title>
        <authorList>
            <person name="Zhao S."/>
        </authorList>
    </citation>
    <scope>NUCLEOTIDE SEQUENCE [LARGE SCALE GENOMIC DNA]</scope>
    <source>
        <strain evidence="1 2">HIT-DPA4</strain>
    </source>
</reference>
<dbReference type="AlphaFoldDB" id="A0A6H9UNM5"/>
<organism evidence="1 2">
    <name type="scientific">Streptomyces luteolifulvus</name>
    <dbReference type="NCBI Taxonomy" id="2615112"/>
    <lineage>
        <taxon>Bacteria</taxon>
        <taxon>Bacillati</taxon>
        <taxon>Actinomycetota</taxon>
        <taxon>Actinomycetes</taxon>
        <taxon>Kitasatosporales</taxon>
        <taxon>Streptomycetaceae</taxon>
        <taxon>Streptomyces</taxon>
    </lineage>
</organism>
<sequence length="62" mass="6719">MVLTDVTGVSGRAILKALIAGERDPEQLAGLAVGKARAKIPALIEALDGEFTHHHAFSRRWR</sequence>
<name>A0A6H9UNM5_9ACTN</name>
<comment type="caution">
    <text evidence="1">The sequence shown here is derived from an EMBL/GenBank/DDBJ whole genome shotgun (WGS) entry which is preliminary data.</text>
</comment>
<dbReference type="RefSeq" id="WP_150958740.1">
    <property type="nucleotide sequence ID" value="NZ_VZRB01000067.1"/>
</dbReference>
<proteinExistence type="predicted"/>
<dbReference type="EMBL" id="VZRB01000067">
    <property type="protein sequence ID" value="KAB1139273.1"/>
    <property type="molecule type" value="Genomic_DNA"/>
</dbReference>
<gene>
    <name evidence="1" type="ORF">F7R91_40605</name>
</gene>
<accession>A0A6H9UNM5</accession>
<evidence type="ECO:0000313" key="2">
    <source>
        <dbReference type="Proteomes" id="UP000442707"/>
    </source>
</evidence>
<dbReference type="Proteomes" id="UP000442707">
    <property type="component" value="Unassembled WGS sequence"/>
</dbReference>
<protein>
    <submittedName>
        <fullName evidence="1">Uncharacterized protein</fullName>
    </submittedName>
</protein>
<evidence type="ECO:0000313" key="1">
    <source>
        <dbReference type="EMBL" id="KAB1139273.1"/>
    </source>
</evidence>
<keyword evidence="2" id="KW-1185">Reference proteome</keyword>